<evidence type="ECO:0000313" key="3">
    <source>
        <dbReference type="Proteomes" id="UP000182306"/>
    </source>
</evidence>
<dbReference type="Proteomes" id="UP000182306">
    <property type="component" value="Plasmid C"/>
</dbReference>
<name>A0A1L3LZB9_9HYPH</name>
<proteinExistence type="predicted"/>
<reference evidence="2 3" key="1">
    <citation type="submission" date="2015-10" db="EMBL/GenBank/DDBJ databases">
        <title>Genomic differences between typical nodule nitrogen-fixing rhizobial strains and those coming from bean seeds.</title>
        <authorList>
            <person name="Peralta H."/>
            <person name="Aguilar-Vera A."/>
            <person name="Diaz R."/>
            <person name="Mora Y."/>
            <person name="Martinez-Batallar G."/>
            <person name="Salazar E."/>
            <person name="Vargas-Lagunas C."/>
            <person name="Encarnacion S."/>
            <person name="Girard L."/>
            <person name="Mora J."/>
        </authorList>
    </citation>
    <scope>NUCLEOTIDE SEQUENCE [LARGE SCALE GENOMIC DNA]</scope>
    <source>
        <strain evidence="2 3">CFNEI 73</strain>
        <plasmid evidence="2 3">C</plasmid>
    </source>
</reference>
<gene>
    <name evidence="2" type="ORF">SAMCFNEI73_pC1659</name>
</gene>
<keyword evidence="2" id="KW-0614">Plasmid</keyword>
<feature type="compositionally biased region" description="Polar residues" evidence="1">
    <location>
        <begin position="1"/>
        <end position="14"/>
    </location>
</feature>
<organism evidence="2 3">
    <name type="scientific">Sinorhizobium americanum</name>
    <dbReference type="NCBI Taxonomy" id="194963"/>
    <lineage>
        <taxon>Bacteria</taxon>
        <taxon>Pseudomonadati</taxon>
        <taxon>Pseudomonadota</taxon>
        <taxon>Alphaproteobacteria</taxon>
        <taxon>Hyphomicrobiales</taxon>
        <taxon>Rhizobiaceae</taxon>
        <taxon>Sinorhizobium/Ensifer group</taxon>
        <taxon>Sinorhizobium</taxon>
    </lineage>
</organism>
<accession>A0A1L3LZB9</accession>
<dbReference type="KEGG" id="same:SAMCFNEI73_pC1659"/>
<sequence length="52" mass="5500">MKKSAPSTTPNPFSFVSKAGKRQPGGENDDAEAGVEIVAVDADQIVVARRAW</sequence>
<keyword evidence="3" id="KW-1185">Reference proteome</keyword>
<dbReference type="AlphaFoldDB" id="A0A1L3LZB9"/>
<feature type="region of interest" description="Disordered" evidence="1">
    <location>
        <begin position="1"/>
        <end position="32"/>
    </location>
</feature>
<geneLocation type="plasmid" evidence="2 3">
    <name>C</name>
</geneLocation>
<evidence type="ECO:0000313" key="2">
    <source>
        <dbReference type="EMBL" id="APG95363.1"/>
    </source>
</evidence>
<dbReference type="EMBL" id="CP013110">
    <property type="protein sequence ID" value="APG95363.1"/>
    <property type="molecule type" value="Genomic_DNA"/>
</dbReference>
<protein>
    <submittedName>
        <fullName evidence="2">Uncharacterized protein</fullName>
    </submittedName>
</protein>
<evidence type="ECO:0000256" key="1">
    <source>
        <dbReference type="SAM" id="MobiDB-lite"/>
    </source>
</evidence>